<dbReference type="Proteomes" id="UP000310314">
    <property type="component" value="Unassembled WGS sequence"/>
</dbReference>
<comment type="caution">
    <text evidence="1">The sequence shown here is derived from an EMBL/GenBank/DDBJ whole genome shotgun (WGS) entry which is preliminary data.</text>
</comment>
<proteinExistence type="predicted"/>
<keyword evidence="2" id="KW-1185">Reference proteome</keyword>
<name>A0A5S3PT15_9FLAO</name>
<dbReference type="OrthoDB" id="725917at2"/>
<dbReference type="RefSeq" id="WP_138656063.1">
    <property type="nucleotide sequence ID" value="NZ_VATY01000001.1"/>
</dbReference>
<evidence type="ECO:0000313" key="1">
    <source>
        <dbReference type="EMBL" id="TMM58131.1"/>
    </source>
</evidence>
<dbReference type="Pfam" id="PF12771">
    <property type="entry name" value="SusD-like_2"/>
    <property type="match status" value="1"/>
</dbReference>
<protein>
    <submittedName>
        <fullName evidence="1">SusD/RagB family nutrient-binding outer membrane lipoprotein</fullName>
    </submittedName>
</protein>
<accession>A0A5S3PT15</accession>
<dbReference type="Gene3D" id="1.25.40.390">
    <property type="match status" value="2"/>
</dbReference>
<dbReference type="AlphaFoldDB" id="A0A5S3PT15"/>
<keyword evidence="1" id="KW-0449">Lipoprotein</keyword>
<dbReference type="EMBL" id="VATY01000001">
    <property type="protein sequence ID" value="TMM58131.1"/>
    <property type="molecule type" value="Genomic_DNA"/>
</dbReference>
<sequence>MKKIIKYMMIVLIAGSFLNSCETADLDLRVDPNALSENQLDPNLILNSIQFAYVTNMQNYNRLGSQLTRIDYMGGRNYFNNYPGATFSGNWARTYSSSFNGIGNNAAVGLWTNIQNIEAQNELDGTGKFDFHVGVGKALQAHNLLLLTDYLGTAAFSQAGNADEFPAPMLDDGPAVYAGALAMLDEAEALLSPGPAPIGASDFFYEGDTDKWVKFINTVRLKAAVTTGDSGTFNSIIAGGNYISSAADDMQFQYGARQLDPDTRHPVYAQNYTPSGAGGYRSNWLMNNMLNKQDPRLRYYFYRQVDATPGADAPADEENLACSSATPPLHYDGFVYCFIPEGYWGRSHGNDEGGPPDGFLKTAAGVYPHAGRFDDNSFGSVGLGLGGQGAGIEPVILSSDVEFWRGQNAIATGGDAAPFLKAGMEKSIAKAEGFAALDATADKSIAPDEATVTAYVDGIVSDYNAATGDDKMNIFAEQYWIAMYGGGAEAYNFYRKTGFPTTLAPNWELDPGPFPRTFLLPSNEVITNSNLTQRTDMNTQVFWDTNPAGPAFPPAN</sequence>
<dbReference type="InterPro" id="IPR041662">
    <property type="entry name" value="SusD-like_2"/>
</dbReference>
<reference evidence="1 2" key="1">
    <citation type="submission" date="2019-05" db="EMBL/GenBank/DDBJ databases">
        <authorList>
            <person name="Zhang J.-Y."/>
            <person name="Feg X."/>
            <person name="Du Z.-J."/>
        </authorList>
    </citation>
    <scope>NUCLEOTIDE SEQUENCE [LARGE SCALE GENOMIC DNA]</scope>
    <source>
        <strain evidence="1 2">RZ26</strain>
    </source>
</reference>
<evidence type="ECO:0000313" key="2">
    <source>
        <dbReference type="Proteomes" id="UP000310314"/>
    </source>
</evidence>
<organism evidence="1 2">
    <name type="scientific">Maribacter algarum</name>
    <name type="common">ex Zhang et al. 2020</name>
    <dbReference type="NCBI Taxonomy" id="2578118"/>
    <lineage>
        <taxon>Bacteria</taxon>
        <taxon>Pseudomonadati</taxon>
        <taxon>Bacteroidota</taxon>
        <taxon>Flavobacteriia</taxon>
        <taxon>Flavobacteriales</taxon>
        <taxon>Flavobacteriaceae</taxon>
        <taxon>Maribacter</taxon>
    </lineage>
</organism>
<dbReference type="InterPro" id="IPR011990">
    <property type="entry name" value="TPR-like_helical_dom_sf"/>
</dbReference>
<dbReference type="SUPFAM" id="SSF48452">
    <property type="entry name" value="TPR-like"/>
    <property type="match status" value="1"/>
</dbReference>
<gene>
    <name evidence="1" type="ORF">FEE95_01500</name>
</gene>